<keyword evidence="8" id="KW-0175">Coiled coil</keyword>
<feature type="compositionally biased region" description="Polar residues" evidence="9">
    <location>
        <begin position="1"/>
        <end position="12"/>
    </location>
</feature>
<dbReference type="PANTHER" id="PTHR23168">
    <property type="entry name" value="MITOTIC SPINDLE ASSEMBLY CHECKPOINT PROTEIN MAD1 MITOTIC ARREST DEFICIENT-LIKE PROTEIN 1"/>
    <property type="match status" value="1"/>
</dbReference>
<evidence type="ECO:0000256" key="9">
    <source>
        <dbReference type="SAM" id="MobiDB-lite"/>
    </source>
</evidence>
<dbReference type="Gene3D" id="1.20.5.170">
    <property type="match status" value="1"/>
</dbReference>
<feature type="coiled-coil region" evidence="8">
    <location>
        <begin position="554"/>
        <end position="610"/>
    </location>
</feature>
<dbReference type="GO" id="GO:0072686">
    <property type="term" value="C:mitotic spindle"/>
    <property type="evidence" value="ECO:0007669"/>
    <property type="project" value="TreeGrafter"/>
</dbReference>
<dbReference type="EMBL" id="PDND01000001">
    <property type="protein sequence ID" value="PGH37116.1"/>
    <property type="molecule type" value="Genomic_DNA"/>
</dbReference>
<gene>
    <name evidence="10" type="ORF">GX50_00099</name>
</gene>
<keyword evidence="5" id="KW-0498">Mitosis</keyword>
<keyword evidence="4" id="KW-0132">Cell division</keyword>
<dbReference type="STRING" id="73230.A0A2B7ZSV9"/>
<evidence type="ECO:0000313" key="10">
    <source>
        <dbReference type="EMBL" id="PGH37116.1"/>
    </source>
</evidence>
<comment type="subcellular location">
    <subcellularLocation>
        <location evidence="1">Nucleus</location>
    </subcellularLocation>
</comment>
<organism evidence="10 11">
    <name type="scientific">[Emmonsia] crescens</name>
    <dbReference type="NCBI Taxonomy" id="73230"/>
    <lineage>
        <taxon>Eukaryota</taxon>
        <taxon>Fungi</taxon>
        <taxon>Dikarya</taxon>
        <taxon>Ascomycota</taxon>
        <taxon>Pezizomycotina</taxon>
        <taxon>Eurotiomycetes</taxon>
        <taxon>Eurotiomycetidae</taxon>
        <taxon>Onygenales</taxon>
        <taxon>Ajellomycetaceae</taxon>
        <taxon>Emergomyces</taxon>
    </lineage>
</organism>
<dbReference type="GO" id="GO:0005635">
    <property type="term" value="C:nuclear envelope"/>
    <property type="evidence" value="ECO:0007669"/>
    <property type="project" value="TreeGrafter"/>
</dbReference>
<feature type="coiled-coil region" evidence="8">
    <location>
        <begin position="489"/>
        <end position="530"/>
    </location>
</feature>
<keyword evidence="7" id="KW-0131">Cell cycle</keyword>
<keyword evidence="11" id="KW-1185">Reference proteome</keyword>
<feature type="region of interest" description="Disordered" evidence="9">
    <location>
        <begin position="651"/>
        <end position="674"/>
    </location>
</feature>
<reference evidence="10 11" key="1">
    <citation type="submission" date="2017-10" db="EMBL/GenBank/DDBJ databases">
        <title>Comparative genomics in systemic dimorphic fungi from Ajellomycetaceae.</title>
        <authorList>
            <person name="Munoz J.F."/>
            <person name="Mcewen J.G."/>
            <person name="Clay O.K."/>
            <person name="Cuomo C.A."/>
        </authorList>
    </citation>
    <scope>NUCLEOTIDE SEQUENCE [LARGE SCALE GENOMIC DNA]</scope>
    <source>
        <strain evidence="10 11">UAMH4076</strain>
    </source>
</reference>
<dbReference type="GO" id="GO:0007094">
    <property type="term" value="P:mitotic spindle assembly checkpoint signaling"/>
    <property type="evidence" value="ECO:0007669"/>
    <property type="project" value="InterPro"/>
</dbReference>
<evidence type="ECO:0000256" key="4">
    <source>
        <dbReference type="ARBA" id="ARBA00022618"/>
    </source>
</evidence>
<evidence type="ECO:0000256" key="8">
    <source>
        <dbReference type="SAM" id="Coils"/>
    </source>
</evidence>
<accession>A0A2B7ZSV9</accession>
<dbReference type="PANTHER" id="PTHR23168:SF0">
    <property type="entry name" value="MITOTIC SPINDLE ASSEMBLY CHECKPOINT PROTEIN MAD1"/>
    <property type="match status" value="1"/>
</dbReference>
<feature type="compositionally biased region" description="Basic and acidic residues" evidence="9">
    <location>
        <begin position="455"/>
        <end position="464"/>
    </location>
</feature>
<evidence type="ECO:0000256" key="5">
    <source>
        <dbReference type="ARBA" id="ARBA00022776"/>
    </source>
</evidence>
<comment type="caution">
    <text evidence="10">The sequence shown here is derived from an EMBL/GenBank/DDBJ whole genome shotgun (WGS) entry which is preliminary data.</text>
</comment>
<dbReference type="GO" id="GO:0051301">
    <property type="term" value="P:cell division"/>
    <property type="evidence" value="ECO:0007669"/>
    <property type="project" value="UniProtKB-KW"/>
</dbReference>
<evidence type="ECO:0000256" key="7">
    <source>
        <dbReference type="ARBA" id="ARBA00023306"/>
    </source>
</evidence>
<dbReference type="Proteomes" id="UP000226031">
    <property type="component" value="Unassembled WGS sequence"/>
</dbReference>
<dbReference type="GO" id="GO:0000776">
    <property type="term" value="C:kinetochore"/>
    <property type="evidence" value="ECO:0007669"/>
    <property type="project" value="TreeGrafter"/>
</dbReference>
<name>A0A2B7ZSV9_9EURO</name>
<feature type="region of interest" description="Disordered" evidence="9">
    <location>
        <begin position="455"/>
        <end position="485"/>
    </location>
</feature>
<sequence>MNTGRFATTQPTYDFIAGASSPSPSSGGGGSAVGNASFRQSIRSGQPPKPDAGNEELRVQISTLRYELDNLKQERDLTALHHEKELRELQIRADADFRRAQAAESSSNKAQHKIESLSTELKTVQESAINDKAAFDKRIRSLEDQNQSLREEIDDTQSQLSDQERQYKHQINELEAIRSSLQKTLDEVQTDLHQTKDSLQIVQDKLAQREADVGTLESENIRLKSEGTDSETLNVLKRELSGQLSHVKRLEAELRPLRKSQKNVEVVEEQKKALENRLHLMQEVEVELRNVQIQNQILEDERRSWTSLLQLSDGQDPEFESPEEVARALVQARIENASLLNKVGTIQTEIAEKAELVQNLETEKSNLQKEITKLRAGGSAGNGLDARAKTRLERQRTLAIREVEYLRAQLKTFDTEETTMNADETTFDQQKSDHIAHLENLLSEHREELYKLHEDLSRQEKTPAEDANGPRGMKRPLSPADSDAENERLAVLVRKNRTLQDNLSKAEQSIELLTRELEATKSHLSTLQAQSRTRILELRSNPTAEAEKVKLSTLAALRAENRDLLAQLRNERSNAKVVPLSTLESKEIELREMEKTVAEKEKRMRRLKEIWTAKSSEFREAVASVLGYKLDFLPNGRVRVTSMFHLSPAYRHGDRDASPDARGPGSMGDGEENSIIFDGENGTMKISGGPNSLFAMEIRSLIKFWVEERKDIPCFLAAMTLDFYDKTTRAARV</sequence>
<feature type="coiled-coil region" evidence="8">
    <location>
        <begin position="100"/>
        <end position="205"/>
    </location>
</feature>
<dbReference type="GO" id="GO:0051315">
    <property type="term" value="P:attachment of mitotic spindle microtubules to kinetochore"/>
    <property type="evidence" value="ECO:0007669"/>
    <property type="project" value="TreeGrafter"/>
</dbReference>
<dbReference type="InterPro" id="IPR008672">
    <property type="entry name" value="Mad1"/>
</dbReference>
<dbReference type="VEuPathDB" id="FungiDB:EMCG_09018"/>
<dbReference type="SUPFAM" id="SSF75704">
    <property type="entry name" value="Mitotic arrest deficient-like 1, Mad1"/>
    <property type="match status" value="1"/>
</dbReference>
<feature type="coiled-coil region" evidence="8">
    <location>
        <begin position="233"/>
        <end position="301"/>
    </location>
</feature>
<dbReference type="Gene3D" id="3.30.457.60">
    <property type="match status" value="1"/>
</dbReference>
<feature type="region of interest" description="Disordered" evidence="9">
    <location>
        <begin position="1"/>
        <end position="55"/>
    </location>
</feature>
<evidence type="ECO:0000256" key="2">
    <source>
        <dbReference type="ARBA" id="ARBA00008029"/>
    </source>
</evidence>
<evidence type="ECO:0000313" key="11">
    <source>
        <dbReference type="Proteomes" id="UP000226031"/>
    </source>
</evidence>
<comment type="similarity">
    <text evidence="2">Belongs to the MAD1 family.</text>
</comment>
<keyword evidence="6" id="KW-0539">Nucleus</keyword>
<dbReference type="FunFam" id="1.20.5.170:FF:000074">
    <property type="entry name" value="Spindle assembly checkpoint component"/>
    <property type="match status" value="1"/>
</dbReference>
<proteinExistence type="inferred from homology"/>
<protein>
    <recommendedName>
        <fullName evidence="3">Spindle assembly checkpoint component MAD1</fullName>
    </recommendedName>
</protein>
<evidence type="ECO:0000256" key="1">
    <source>
        <dbReference type="ARBA" id="ARBA00004123"/>
    </source>
</evidence>
<dbReference type="AlphaFoldDB" id="A0A2B7ZSV9"/>
<evidence type="ECO:0000256" key="3">
    <source>
        <dbReference type="ARBA" id="ARBA00022019"/>
    </source>
</evidence>
<dbReference type="Gene3D" id="6.10.250.90">
    <property type="match status" value="1"/>
</dbReference>
<feature type="coiled-coil region" evidence="8">
    <location>
        <begin position="350"/>
        <end position="377"/>
    </location>
</feature>
<dbReference type="Pfam" id="PF05557">
    <property type="entry name" value="MAD"/>
    <property type="match status" value="1"/>
</dbReference>
<evidence type="ECO:0000256" key="6">
    <source>
        <dbReference type="ARBA" id="ARBA00023242"/>
    </source>
</evidence>